<evidence type="ECO:0000256" key="5">
    <source>
        <dbReference type="ARBA" id="ARBA00022989"/>
    </source>
</evidence>
<dbReference type="PROSITE" id="PS00216">
    <property type="entry name" value="SUGAR_TRANSPORT_1"/>
    <property type="match status" value="1"/>
</dbReference>
<dbReference type="VEuPathDB" id="FungiDB:BTJ68_09575"/>
<evidence type="ECO:0000256" key="1">
    <source>
        <dbReference type="ARBA" id="ARBA00004141"/>
    </source>
</evidence>
<organism evidence="10 11">
    <name type="scientific">Hortaea werneckii</name>
    <name type="common">Black yeast</name>
    <name type="synonym">Cladosporium werneckii</name>
    <dbReference type="NCBI Taxonomy" id="91943"/>
    <lineage>
        <taxon>Eukaryota</taxon>
        <taxon>Fungi</taxon>
        <taxon>Dikarya</taxon>
        <taxon>Ascomycota</taxon>
        <taxon>Pezizomycotina</taxon>
        <taxon>Dothideomycetes</taxon>
        <taxon>Dothideomycetidae</taxon>
        <taxon>Mycosphaerellales</taxon>
        <taxon>Teratosphaeriaceae</taxon>
        <taxon>Hortaea</taxon>
    </lineage>
</organism>
<comment type="subcellular location">
    <subcellularLocation>
        <location evidence="1">Membrane</location>
        <topology evidence="1">Multi-pass membrane protein</topology>
    </subcellularLocation>
</comment>
<dbReference type="EMBL" id="QWIM01000126">
    <property type="protein sequence ID" value="RMY39282.1"/>
    <property type="molecule type" value="Genomic_DNA"/>
</dbReference>
<evidence type="ECO:0000259" key="9">
    <source>
        <dbReference type="PROSITE" id="PS50850"/>
    </source>
</evidence>
<dbReference type="InterPro" id="IPR003663">
    <property type="entry name" value="Sugar/inositol_transpt"/>
</dbReference>
<feature type="transmembrane region" description="Helical" evidence="8">
    <location>
        <begin position="178"/>
        <end position="198"/>
    </location>
</feature>
<accession>A0A3M7BHJ6</accession>
<dbReference type="GO" id="GO:0016020">
    <property type="term" value="C:membrane"/>
    <property type="evidence" value="ECO:0007669"/>
    <property type="project" value="UniProtKB-SubCell"/>
</dbReference>
<dbReference type="InterPro" id="IPR005828">
    <property type="entry name" value="MFS_sugar_transport-like"/>
</dbReference>
<feature type="transmembrane region" description="Helical" evidence="8">
    <location>
        <begin position="381"/>
        <end position="402"/>
    </location>
</feature>
<dbReference type="PANTHER" id="PTHR48022:SF26">
    <property type="entry name" value="MAJOR FACILITATOR SUPERFAMILY (MFS) PROFILE DOMAIN-CONTAINING PROTEIN-RELATED"/>
    <property type="match status" value="1"/>
</dbReference>
<dbReference type="InterPro" id="IPR005829">
    <property type="entry name" value="Sugar_transporter_CS"/>
</dbReference>
<comment type="similarity">
    <text evidence="2 7">Belongs to the major facilitator superfamily. Sugar transporter (TC 2.A.1.1) family.</text>
</comment>
<dbReference type="InterPro" id="IPR020846">
    <property type="entry name" value="MFS_dom"/>
</dbReference>
<name>A0A3M7BHJ6_HORWE</name>
<reference evidence="10 11" key="1">
    <citation type="journal article" date="2018" name="BMC Genomics">
        <title>Genomic evidence for intraspecific hybridization in a clonal and extremely halotolerant yeast.</title>
        <authorList>
            <person name="Gostincar C."/>
            <person name="Stajich J.E."/>
            <person name="Zupancic J."/>
            <person name="Zalar P."/>
            <person name="Gunde-Cimerman N."/>
        </authorList>
    </citation>
    <scope>NUCLEOTIDE SEQUENCE [LARGE SCALE GENOMIC DNA]</scope>
    <source>
        <strain evidence="10 11">EXF-6651</strain>
    </source>
</reference>
<dbReference type="GO" id="GO:0005351">
    <property type="term" value="F:carbohydrate:proton symporter activity"/>
    <property type="evidence" value="ECO:0007669"/>
    <property type="project" value="TreeGrafter"/>
</dbReference>
<feature type="transmembrane region" description="Helical" evidence="8">
    <location>
        <begin position="145"/>
        <end position="166"/>
    </location>
</feature>
<dbReference type="Proteomes" id="UP000276864">
    <property type="component" value="Unassembled WGS sequence"/>
</dbReference>
<evidence type="ECO:0000256" key="4">
    <source>
        <dbReference type="ARBA" id="ARBA00022692"/>
    </source>
</evidence>
<dbReference type="InterPro" id="IPR036259">
    <property type="entry name" value="MFS_trans_sf"/>
</dbReference>
<dbReference type="Gene3D" id="1.20.1250.20">
    <property type="entry name" value="MFS general substrate transporter like domains"/>
    <property type="match status" value="1"/>
</dbReference>
<feature type="transmembrane region" description="Helical" evidence="8">
    <location>
        <begin position="60"/>
        <end position="83"/>
    </location>
</feature>
<proteinExistence type="inferred from homology"/>
<keyword evidence="3 7" id="KW-0813">Transport</keyword>
<feature type="transmembrane region" description="Helical" evidence="8">
    <location>
        <begin position="341"/>
        <end position="361"/>
    </location>
</feature>
<dbReference type="Pfam" id="PF00083">
    <property type="entry name" value="Sugar_tr"/>
    <property type="match status" value="1"/>
</dbReference>
<dbReference type="SUPFAM" id="SSF103473">
    <property type="entry name" value="MFS general substrate transporter"/>
    <property type="match status" value="1"/>
</dbReference>
<sequence>MVWNSSGPYLGLRGTALTAWLTVACATDMTLFGYDQGVFSGVIVSDDFLQLHGIAGKSELISITTAIYNIGCFLGAIVAAGYGDRWGRKLTIMIGTTIMAIGAILQTSSFSLAQMMVGRIVTGIGNGLNTSTAPVWQADSAKSSWRGILVVVECVMNIAGFCLVNWINYGMSFAGGSVAWRVPLAIQFVFIVVLYATVPWLPESPRWLMGQNREAEAAEITALIEDRDIDDPEVMLLVNDIKWAVDYERENAPTWRELFSGKTSNKGGTGTLQRMFLGIACFAMQQGTGINVTSYYLPTLLIESVNLDTETSRLLTACNSVQYLFFTALALAFVERLGRRRMLITGAAGMAVSFILIAALLSQSETASNDAEREVWASASIAFFFTFFSFFGFGWMGCSWLYPTEIVSLTMRAKATGLVVLVTPIGIDNIGWKFYIIWAVLNALFVPIVYVFYPETANRRLEDIDRYFAEGKHVFVCFDKEATSSKRPERFEVETAEELQKVKPSKMLEKREQNVVHAEN</sequence>
<evidence type="ECO:0000256" key="2">
    <source>
        <dbReference type="ARBA" id="ARBA00010992"/>
    </source>
</evidence>
<dbReference type="AlphaFoldDB" id="A0A3M7BHJ6"/>
<evidence type="ECO:0000256" key="7">
    <source>
        <dbReference type="RuleBase" id="RU003346"/>
    </source>
</evidence>
<evidence type="ECO:0000313" key="11">
    <source>
        <dbReference type="Proteomes" id="UP000276864"/>
    </source>
</evidence>
<protein>
    <recommendedName>
        <fullName evidence="9">Major facilitator superfamily (MFS) profile domain-containing protein</fullName>
    </recommendedName>
</protein>
<evidence type="ECO:0000256" key="8">
    <source>
        <dbReference type="SAM" id="Phobius"/>
    </source>
</evidence>
<gene>
    <name evidence="10" type="ORF">D0866_02030</name>
</gene>
<keyword evidence="6 8" id="KW-0472">Membrane</keyword>
<dbReference type="PRINTS" id="PR00171">
    <property type="entry name" value="SUGRTRNSPORT"/>
</dbReference>
<keyword evidence="4 8" id="KW-0812">Transmembrane</keyword>
<evidence type="ECO:0000313" key="10">
    <source>
        <dbReference type="EMBL" id="RMY39282.1"/>
    </source>
</evidence>
<feature type="transmembrane region" description="Helical" evidence="8">
    <location>
        <begin position="433"/>
        <end position="453"/>
    </location>
</feature>
<dbReference type="NCBIfam" id="TIGR00879">
    <property type="entry name" value="SP"/>
    <property type="match status" value="1"/>
</dbReference>
<evidence type="ECO:0000256" key="3">
    <source>
        <dbReference type="ARBA" id="ARBA00022448"/>
    </source>
</evidence>
<dbReference type="PROSITE" id="PS50850">
    <property type="entry name" value="MFS"/>
    <property type="match status" value="1"/>
</dbReference>
<comment type="caution">
    <text evidence="10">The sequence shown here is derived from an EMBL/GenBank/DDBJ whole genome shotgun (WGS) entry which is preliminary data.</text>
</comment>
<feature type="transmembrane region" description="Helical" evidence="8">
    <location>
        <begin position="90"/>
        <end position="113"/>
    </location>
</feature>
<dbReference type="InterPro" id="IPR050360">
    <property type="entry name" value="MFS_Sugar_Transporters"/>
</dbReference>
<dbReference type="PANTHER" id="PTHR48022">
    <property type="entry name" value="PLASTIDIC GLUCOSE TRANSPORTER 4"/>
    <property type="match status" value="1"/>
</dbReference>
<feature type="domain" description="Major facilitator superfamily (MFS) profile" evidence="9">
    <location>
        <begin position="21"/>
        <end position="466"/>
    </location>
</feature>
<dbReference type="FunFam" id="1.20.1250.20:FF:000134">
    <property type="entry name" value="MFS sugar transporter protein"/>
    <property type="match status" value="1"/>
</dbReference>
<keyword evidence="5 8" id="KW-1133">Transmembrane helix</keyword>
<evidence type="ECO:0000256" key="6">
    <source>
        <dbReference type="ARBA" id="ARBA00023136"/>
    </source>
</evidence>